<sequence>MEYFYAFIDNQKNKDFQLNMLEEQLNMKKQQVYIDEDEKGNVWNQLMETLNEFDKLYVPSFYMFSPDEEKLKVRLERLKEIRAKLYLIEENQDIDIDVLLDMLDYVESIKKERLAVKQREGIEKALKKKELGEGAYGRPRLDLPEDFEENIKAIMRKEMSHEVYREKIGMKRSTYYKYVKLFKDRWKQEQGG</sequence>
<evidence type="ECO:0000313" key="2">
    <source>
        <dbReference type="Proteomes" id="UP000515856"/>
    </source>
</evidence>
<dbReference type="EMBL" id="CP060636">
    <property type="protein sequence ID" value="QNM11399.1"/>
    <property type="molecule type" value="Genomic_DNA"/>
</dbReference>
<dbReference type="SUPFAM" id="SSF53041">
    <property type="entry name" value="Resolvase-like"/>
    <property type="match status" value="1"/>
</dbReference>
<reference evidence="1 2" key="1">
    <citation type="submission" date="2020-08" db="EMBL/GenBank/DDBJ databases">
        <authorList>
            <person name="Liu C."/>
            <person name="Sun Q."/>
        </authorList>
    </citation>
    <scope>NUCLEOTIDE SEQUENCE [LARGE SCALE GENOMIC DNA]</scope>
    <source>
        <strain evidence="1 2">NSJ-61</strain>
    </source>
</reference>
<dbReference type="AlphaFoldDB" id="A0A7G9GKR7"/>
<dbReference type="InterPro" id="IPR036162">
    <property type="entry name" value="Resolvase-like_N_sf"/>
</dbReference>
<dbReference type="GO" id="GO:0000150">
    <property type="term" value="F:DNA strand exchange activity"/>
    <property type="evidence" value="ECO:0007669"/>
    <property type="project" value="InterPro"/>
</dbReference>
<evidence type="ECO:0000313" key="1">
    <source>
        <dbReference type="EMBL" id="QNM11399.1"/>
    </source>
</evidence>
<keyword evidence="2" id="KW-1185">Reference proteome</keyword>
<dbReference type="Proteomes" id="UP000515856">
    <property type="component" value="Chromosome"/>
</dbReference>
<evidence type="ECO:0008006" key="3">
    <source>
        <dbReference type="Google" id="ProtNLM"/>
    </source>
</evidence>
<dbReference type="GO" id="GO:0003677">
    <property type="term" value="F:DNA binding"/>
    <property type="evidence" value="ECO:0007669"/>
    <property type="project" value="InterPro"/>
</dbReference>
<organism evidence="1 2">
    <name type="scientific">[Eubacterium] hominis</name>
    <dbReference type="NCBI Taxonomy" id="2764325"/>
    <lineage>
        <taxon>Bacteria</taxon>
        <taxon>Bacillati</taxon>
        <taxon>Bacillota</taxon>
        <taxon>Erysipelotrichia</taxon>
        <taxon>Erysipelotrichales</taxon>
        <taxon>Erysipelotrichaceae</taxon>
        <taxon>Amedibacillus</taxon>
    </lineage>
</organism>
<protein>
    <recommendedName>
        <fullName evidence="3">Resolvase</fullName>
    </recommendedName>
</protein>
<name>A0A7G9GKR7_9FIRM</name>
<accession>A0A7G9GKR7</accession>
<dbReference type="RefSeq" id="WP_117451925.1">
    <property type="nucleotide sequence ID" value="NZ_CP060636.1"/>
</dbReference>
<proteinExistence type="predicted"/>
<dbReference type="KEGG" id="ehn:H9Q80_14230"/>
<gene>
    <name evidence="1" type="ORF">H9Q80_14230</name>
</gene>